<protein>
    <submittedName>
        <fullName evidence="3">Unannotated protein</fullName>
    </submittedName>
</protein>
<name>A0A6J7PDI1_9ZZZZ</name>
<dbReference type="SUPFAM" id="SSF53254">
    <property type="entry name" value="Phosphoglycerate mutase-like"/>
    <property type="match status" value="1"/>
</dbReference>
<feature type="region of interest" description="Disordered" evidence="1">
    <location>
        <begin position="1"/>
        <end position="24"/>
    </location>
</feature>
<evidence type="ECO:0000256" key="1">
    <source>
        <dbReference type="SAM" id="MobiDB-lite"/>
    </source>
</evidence>
<evidence type="ECO:0000313" key="2">
    <source>
        <dbReference type="EMBL" id="CAB4938033.1"/>
    </source>
</evidence>
<dbReference type="InterPro" id="IPR029033">
    <property type="entry name" value="His_PPase_superfam"/>
</dbReference>
<dbReference type="EMBL" id="CAFBOZ010000097">
    <property type="protein sequence ID" value="CAB5003436.1"/>
    <property type="molecule type" value="Genomic_DNA"/>
</dbReference>
<dbReference type="EMBL" id="CAFBNF010000052">
    <property type="protein sequence ID" value="CAB4938033.1"/>
    <property type="molecule type" value="Genomic_DNA"/>
</dbReference>
<evidence type="ECO:0000313" key="3">
    <source>
        <dbReference type="EMBL" id="CAB5003436.1"/>
    </source>
</evidence>
<dbReference type="AlphaFoldDB" id="A0A6J7PDI1"/>
<sequence>MTTMQAPGGPDAASASISLPRTERVDAPAYLQRYQQREAAGGKANNIDDREGSGPLYLRRFRDRQSGANALEQRVPEWEGTNLGVTRAAAVSVRSKEIVPESSTQDRTVVNQIHIIRHGETQGYSTESGLTPMGSWQSHRRGFDISKGVKPGEQVRIVCADTNRAKQTAEQIRKGLVDGLIMWGREADISEVTPMAEFRNFQVQTPEGLCDVTAAFRQYQKEMEKYERVALGERPQWLVEIDRFWRTQQGGGDPITFWTQIPMLNFEPPSATVRRFWAGFQNVAASAPGARIICATHSGPIRVFAMWSHGYDPGEPYNTEEVLVRLLEGGHAAFVAYRNRVQEVHVPELSELPDWWQGLSGRALPTSLRDEENA</sequence>
<reference evidence="3" key="1">
    <citation type="submission" date="2020-05" db="EMBL/GenBank/DDBJ databases">
        <authorList>
            <person name="Chiriac C."/>
            <person name="Salcher M."/>
            <person name="Ghai R."/>
            <person name="Kavagutti S V."/>
        </authorList>
    </citation>
    <scope>NUCLEOTIDE SEQUENCE</scope>
</reference>
<dbReference type="Gene3D" id="3.40.50.1240">
    <property type="entry name" value="Phosphoglycerate mutase-like"/>
    <property type="match status" value="1"/>
</dbReference>
<dbReference type="InterPro" id="IPR013078">
    <property type="entry name" value="His_Pase_superF_clade-1"/>
</dbReference>
<dbReference type="CDD" id="cd07040">
    <property type="entry name" value="HP"/>
    <property type="match status" value="1"/>
</dbReference>
<proteinExistence type="predicted"/>
<accession>A0A6J7PDI1</accession>
<gene>
    <name evidence="2" type="ORF">UFOPK3773_00669</name>
    <name evidence="3" type="ORF">UFOPK3992_00800</name>
</gene>
<dbReference type="SMART" id="SM00855">
    <property type="entry name" value="PGAM"/>
    <property type="match status" value="1"/>
</dbReference>
<organism evidence="3">
    <name type="scientific">freshwater metagenome</name>
    <dbReference type="NCBI Taxonomy" id="449393"/>
    <lineage>
        <taxon>unclassified sequences</taxon>
        <taxon>metagenomes</taxon>
        <taxon>ecological metagenomes</taxon>
    </lineage>
</organism>
<dbReference type="Pfam" id="PF00300">
    <property type="entry name" value="His_Phos_1"/>
    <property type="match status" value="1"/>
</dbReference>